<keyword evidence="1" id="KW-1185">Reference proteome</keyword>
<sequence>MGWVVSVENPEYRFSMKAFTSKTHSCNVLTAKNANEPRERARCIESAFLLPFLPAQQPPVQSGSVKEWSLAVHLSSFEHVFLTMTHSYSRTSPDCLSLSVPCGR</sequence>
<accession>A0A7E4VYJ8</accession>
<dbReference type="AlphaFoldDB" id="A0A7E4VYJ8"/>
<protein>
    <submittedName>
        <fullName evidence="2">Uncharacterized protein</fullName>
    </submittedName>
</protein>
<dbReference type="Proteomes" id="UP000492821">
    <property type="component" value="Unassembled WGS sequence"/>
</dbReference>
<name>A0A7E4VYJ8_PANRE</name>
<proteinExistence type="predicted"/>
<evidence type="ECO:0000313" key="2">
    <source>
        <dbReference type="WBParaSite" id="Pan_g485.t1"/>
    </source>
</evidence>
<reference evidence="2" key="2">
    <citation type="submission" date="2020-10" db="UniProtKB">
        <authorList>
            <consortium name="WormBaseParasite"/>
        </authorList>
    </citation>
    <scope>IDENTIFICATION</scope>
</reference>
<dbReference type="WBParaSite" id="Pan_g485.t1">
    <property type="protein sequence ID" value="Pan_g485.t1"/>
    <property type="gene ID" value="Pan_g485"/>
</dbReference>
<organism evidence="1 2">
    <name type="scientific">Panagrellus redivivus</name>
    <name type="common">Microworm</name>
    <dbReference type="NCBI Taxonomy" id="6233"/>
    <lineage>
        <taxon>Eukaryota</taxon>
        <taxon>Metazoa</taxon>
        <taxon>Ecdysozoa</taxon>
        <taxon>Nematoda</taxon>
        <taxon>Chromadorea</taxon>
        <taxon>Rhabditida</taxon>
        <taxon>Tylenchina</taxon>
        <taxon>Panagrolaimomorpha</taxon>
        <taxon>Panagrolaimoidea</taxon>
        <taxon>Panagrolaimidae</taxon>
        <taxon>Panagrellus</taxon>
    </lineage>
</organism>
<reference evidence="1" key="1">
    <citation type="journal article" date="2013" name="Genetics">
        <title>The draft genome and transcriptome of Panagrellus redivivus are shaped by the harsh demands of a free-living lifestyle.</title>
        <authorList>
            <person name="Srinivasan J."/>
            <person name="Dillman A.R."/>
            <person name="Macchietto M.G."/>
            <person name="Heikkinen L."/>
            <person name="Lakso M."/>
            <person name="Fracchia K.M."/>
            <person name="Antoshechkin I."/>
            <person name="Mortazavi A."/>
            <person name="Wong G."/>
            <person name="Sternberg P.W."/>
        </authorList>
    </citation>
    <scope>NUCLEOTIDE SEQUENCE [LARGE SCALE GENOMIC DNA]</scope>
    <source>
        <strain evidence="1">MT8872</strain>
    </source>
</reference>
<evidence type="ECO:0000313" key="1">
    <source>
        <dbReference type="Proteomes" id="UP000492821"/>
    </source>
</evidence>